<protein>
    <submittedName>
        <fullName evidence="1">DUF1905 domain-containing protein</fullName>
    </submittedName>
</protein>
<keyword evidence="2" id="KW-1185">Reference proteome</keyword>
<evidence type="ECO:0000313" key="2">
    <source>
        <dbReference type="Proteomes" id="UP001176468"/>
    </source>
</evidence>
<accession>A0ABT9A1K6</accession>
<reference evidence="1" key="1">
    <citation type="submission" date="2023-07" db="EMBL/GenBank/DDBJ databases">
        <authorList>
            <person name="Kim M.K."/>
        </authorList>
    </citation>
    <scope>NUCLEOTIDE SEQUENCE</scope>
    <source>
        <strain evidence="1">CA1-15</strain>
    </source>
</reference>
<dbReference type="InterPro" id="IPR037079">
    <property type="entry name" value="AF2212/PG0164-like_sf"/>
</dbReference>
<organism evidence="1 2">
    <name type="scientific">Sphingomonas immobilis</name>
    <dbReference type="NCBI Taxonomy" id="3063997"/>
    <lineage>
        <taxon>Bacteria</taxon>
        <taxon>Pseudomonadati</taxon>
        <taxon>Pseudomonadota</taxon>
        <taxon>Alphaproteobacteria</taxon>
        <taxon>Sphingomonadales</taxon>
        <taxon>Sphingomonadaceae</taxon>
        <taxon>Sphingomonas</taxon>
    </lineage>
</organism>
<name>A0ABT9A1K6_9SPHN</name>
<comment type="caution">
    <text evidence="1">The sequence shown here is derived from an EMBL/GenBank/DDBJ whole genome shotgun (WGS) entry which is preliminary data.</text>
</comment>
<dbReference type="InterPro" id="IPR015018">
    <property type="entry name" value="DUF1905"/>
</dbReference>
<gene>
    <name evidence="1" type="ORF">Q5H94_09705</name>
</gene>
<sequence>MDLDPILTIAFVAPVIEWRGPAPFYFVPIPEEHVGAVADAARTASYGWGCVPVSAQIGGVEFRTSLFPRDGGYLLPVKAAVRKQTGLVPGDAATVEMSI</sequence>
<dbReference type="Gene3D" id="2.40.30.100">
    <property type="entry name" value="AF2212/PG0164-like"/>
    <property type="match status" value="1"/>
</dbReference>
<dbReference type="EMBL" id="JAUQSZ010000005">
    <property type="protein sequence ID" value="MDO7842602.1"/>
    <property type="molecule type" value="Genomic_DNA"/>
</dbReference>
<dbReference type="SUPFAM" id="SSF141694">
    <property type="entry name" value="AF2212/PG0164-like"/>
    <property type="match status" value="1"/>
</dbReference>
<dbReference type="Proteomes" id="UP001176468">
    <property type="component" value="Unassembled WGS sequence"/>
</dbReference>
<dbReference type="Pfam" id="PF08922">
    <property type="entry name" value="DUF1905"/>
    <property type="match status" value="1"/>
</dbReference>
<dbReference type="RefSeq" id="WP_304561055.1">
    <property type="nucleotide sequence ID" value="NZ_JAUQSZ010000005.1"/>
</dbReference>
<evidence type="ECO:0000313" key="1">
    <source>
        <dbReference type="EMBL" id="MDO7842602.1"/>
    </source>
</evidence>
<proteinExistence type="predicted"/>